<organism evidence="1 2">
    <name type="scientific">Streptomyces caatingaensis</name>
    <dbReference type="NCBI Taxonomy" id="1678637"/>
    <lineage>
        <taxon>Bacteria</taxon>
        <taxon>Bacillati</taxon>
        <taxon>Actinomycetota</taxon>
        <taxon>Actinomycetes</taxon>
        <taxon>Kitasatosporales</taxon>
        <taxon>Streptomycetaceae</taxon>
        <taxon>Streptomyces</taxon>
    </lineage>
</organism>
<dbReference type="EMBL" id="LFXA01000003">
    <property type="protein sequence ID" value="KNB53171.1"/>
    <property type="molecule type" value="Genomic_DNA"/>
</dbReference>
<reference evidence="2" key="1">
    <citation type="submission" date="2015-07" db="EMBL/GenBank/DDBJ databases">
        <title>Draft genome sequence of Streptomyces sp. CMAA 1322, a bacterium isolated from Caatinga biome, from dry forest semiarid of Brazil.</title>
        <authorList>
            <person name="Santos S.N."/>
            <person name="Gacesa R."/>
            <person name="Taketani R.G."/>
            <person name="Long P.F."/>
            <person name="Melo I.S."/>
        </authorList>
    </citation>
    <scope>NUCLEOTIDE SEQUENCE [LARGE SCALE GENOMIC DNA]</scope>
    <source>
        <strain evidence="2">CMAA 1322</strain>
    </source>
</reference>
<dbReference type="RefSeq" id="WP_049715145.1">
    <property type="nucleotide sequence ID" value="NZ_LFXA01000003.1"/>
</dbReference>
<comment type="caution">
    <text evidence="1">The sequence shown here is derived from an EMBL/GenBank/DDBJ whole genome shotgun (WGS) entry which is preliminary data.</text>
</comment>
<dbReference type="AlphaFoldDB" id="A0A0K9XJE4"/>
<evidence type="ECO:0000313" key="2">
    <source>
        <dbReference type="Proteomes" id="UP000037288"/>
    </source>
</evidence>
<accession>A0A0K9XJE4</accession>
<dbReference type="PATRIC" id="fig|1678637.3.peg.1490"/>
<name>A0A0K9XJE4_9ACTN</name>
<gene>
    <name evidence="1" type="ORF">AC230_06845</name>
</gene>
<sequence length="92" mass="9933">METIVVYEFDRSATASGRGSDAAGLRVHRVHVAPGAPGNASSPGPRTFCGKDTFAMEKAPWRPAERQGSSWYPPEYADRICESCVAVMEDEG</sequence>
<keyword evidence="2" id="KW-1185">Reference proteome</keyword>
<proteinExistence type="predicted"/>
<dbReference type="OrthoDB" id="4317373at2"/>
<protein>
    <submittedName>
        <fullName evidence="1">Uncharacterized protein</fullName>
    </submittedName>
</protein>
<dbReference type="Proteomes" id="UP000037288">
    <property type="component" value="Unassembled WGS sequence"/>
</dbReference>
<evidence type="ECO:0000313" key="1">
    <source>
        <dbReference type="EMBL" id="KNB53171.1"/>
    </source>
</evidence>